<dbReference type="EMBL" id="SDMP01000011">
    <property type="protein sequence ID" value="RYR28492.1"/>
    <property type="molecule type" value="Genomic_DNA"/>
</dbReference>
<name>A0A445APX9_ARAHY</name>
<dbReference type="InterPro" id="IPR012340">
    <property type="entry name" value="NA-bd_OB-fold"/>
</dbReference>
<sequence length="100" mass="11553">MYVMSNFIVVDKMEKFKTTTNRWIINFSNRTRVVPVVHSSYPLEAFCFQPILELLATDKLDDSILIDVIGEVIGKEDPMEMITSKGKETKRLTILIEDLQ</sequence>
<comment type="caution">
    <text evidence="1">The sequence shown here is derived from an EMBL/GenBank/DDBJ whole genome shotgun (WGS) entry which is preliminary data.</text>
</comment>
<protein>
    <recommendedName>
        <fullName evidence="3">DUF223 domain-containing protein</fullName>
    </recommendedName>
</protein>
<evidence type="ECO:0000313" key="2">
    <source>
        <dbReference type="Proteomes" id="UP000289738"/>
    </source>
</evidence>
<dbReference type="Gene3D" id="2.40.50.140">
    <property type="entry name" value="Nucleic acid-binding proteins"/>
    <property type="match status" value="1"/>
</dbReference>
<evidence type="ECO:0008006" key="3">
    <source>
        <dbReference type="Google" id="ProtNLM"/>
    </source>
</evidence>
<keyword evidence="2" id="KW-1185">Reference proteome</keyword>
<evidence type="ECO:0000313" key="1">
    <source>
        <dbReference type="EMBL" id="RYR28492.1"/>
    </source>
</evidence>
<proteinExistence type="predicted"/>
<accession>A0A445APX9</accession>
<organism evidence="1 2">
    <name type="scientific">Arachis hypogaea</name>
    <name type="common">Peanut</name>
    <dbReference type="NCBI Taxonomy" id="3818"/>
    <lineage>
        <taxon>Eukaryota</taxon>
        <taxon>Viridiplantae</taxon>
        <taxon>Streptophyta</taxon>
        <taxon>Embryophyta</taxon>
        <taxon>Tracheophyta</taxon>
        <taxon>Spermatophyta</taxon>
        <taxon>Magnoliopsida</taxon>
        <taxon>eudicotyledons</taxon>
        <taxon>Gunneridae</taxon>
        <taxon>Pentapetalae</taxon>
        <taxon>rosids</taxon>
        <taxon>fabids</taxon>
        <taxon>Fabales</taxon>
        <taxon>Fabaceae</taxon>
        <taxon>Papilionoideae</taxon>
        <taxon>50 kb inversion clade</taxon>
        <taxon>dalbergioids sensu lato</taxon>
        <taxon>Dalbergieae</taxon>
        <taxon>Pterocarpus clade</taxon>
        <taxon>Arachis</taxon>
    </lineage>
</organism>
<dbReference type="AlphaFoldDB" id="A0A445APX9"/>
<dbReference type="Proteomes" id="UP000289738">
    <property type="component" value="Chromosome B01"/>
</dbReference>
<gene>
    <name evidence="1" type="ORF">Ahy_B01g052630</name>
</gene>
<reference evidence="1 2" key="1">
    <citation type="submission" date="2019-01" db="EMBL/GenBank/DDBJ databases">
        <title>Sequencing of cultivated peanut Arachis hypogaea provides insights into genome evolution and oil improvement.</title>
        <authorList>
            <person name="Chen X."/>
        </authorList>
    </citation>
    <scope>NUCLEOTIDE SEQUENCE [LARGE SCALE GENOMIC DNA]</scope>
    <source>
        <strain evidence="2">cv. Fuhuasheng</strain>
        <tissue evidence="1">Leaves</tissue>
    </source>
</reference>